<proteinExistence type="predicted"/>
<dbReference type="Proteomes" id="UP001374579">
    <property type="component" value="Unassembled WGS sequence"/>
</dbReference>
<keyword evidence="2" id="KW-1185">Reference proteome</keyword>
<protein>
    <submittedName>
        <fullName evidence="1">Uncharacterized protein</fullName>
    </submittedName>
</protein>
<sequence>MSYLGSIGHLMDGSGLQQVMEKVYAPNSVTHIMSGKAYSRSVRAHLLVMAALHAVLLSMAFEMPWLPFQHHPPPQQYEDEDDVDEFQEDASLSDEEEFSVEANVIGSDVLCDKKSVEEDAVNMEDVTGFLDIELEEVDCSSDLDHVAALLGRLLKDKIDAKEAAADPAVGRIVDKVQTLKEACKSRTSKLWLLYIEMVGLLQTTIKAERTGNFQLHLSAVSMMLPFFAASGHRLYAKSARLYLQ</sequence>
<evidence type="ECO:0000313" key="1">
    <source>
        <dbReference type="EMBL" id="KAK7100416.1"/>
    </source>
</evidence>
<name>A0AAN9B881_9CAEN</name>
<dbReference type="PANTHER" id="PTHR46704">
    <property type="entry name" value="CXC DOMAIN-CONTAINING PROTEIN-RELATED"/>
    <property type="match status" value="1"/>
</dbReference>
<gene>
    <name evidence="1" type="ORF">V1264_023376</name>
</gene>
<comment type="caution">
    <text evidence="1">The sequence shown here is derived from an EMBL/GenBank/DDBJ whole genome shotgun (WGS) entry which is preliminary data.</text>
</comment>
<reference evidence="1 2" key="1">
    <citation type="submission" date="2024-02" db="EMBL/GenBank/DDBJ databases">
        <title>Chromosome-scale genome assembly of the rough periwinkle Littorina saxatilis.</title>
        <authorList>
            <person name="De Jode A."/>
            <person name="Faria R."/>
            <person name="Formenti G."/>
            <person name="Sims Y."/>
            <person name="Smith T.P."/>
            <person name="Tracey A."/>
            <person name="Wood J.M.D."/>
            <person name="Zagrodzka Z.B."/>
            <person name="Johannesson K."/>
            <person name="Butlin R.K."/>
            <person name="Leder E.H."/>
        </authorList>
    </citation>
    <scope>NUCLEOTIDE SEQUENCE [LARGE SCALE GENOMIC DNA]</scope>
    <source>
        <strain evidence="1">Snail1</strain>
        <tissue evidence="1">Muscle</tissue>
    </source>
</reference>
<dbReference type="AlphaFoldDB" id="A0AAN9B881"/>
<organism evidence="1 2">
    <name type="scientific">Littorina saxatilis</name>
    <dbReference type="NCBI Taxonomy" id="31220"/>
    <lineage>
        <taxon>Eukaryota</taxon>
        <taxon>Metazoa</taxon>
        <taxon>Spiralia</taxon>
        <taxon>Lophotrochozoa</taxon>
        <taxon>Mollusca</taxon>
        <taxon>Gastropoda</taxon>
        <taxon>Caenogastropoda</taxon>
        <taxon>Littorinimorpha</taxon>
        <taxon>Littorinoidea</taxon>
        <taxon>Littorinidae</taxon>
        <taxon>Littorina</taxon>
    </lineage>
</organism>
<evidence type="ECO:0000313" key="2">
    <source>
        <dbReference type="Proteomes" id="UP001374579"/>
    </source>
</evidence>
<dbReference type="EMBL" id="JBAMIC010000011">
    <property type="protein sequence ID" value="KAK7100416.1"/>
    <property type="molecule type" value="Genomic_DNA"/>
</dbReference>
<dbReference type="PANTHER" id="PTHR46704:SF1">
    <property type="entry name" value="TELOMERE LENGTH REGULATION PROTEIN TEL2 HOMOLOG"/>
    <property type="match status" value="1"/>
</dbReference>
<accession>A0AAN9B881</accession>